<keyword evidence="3" id="KW-1185">Reference proteome</keyword>
<dbReference type="Proteomes" id="UP000078148">
    <property type="component" value="Chromosome"/>
</dbReference>
<dbReference type="RefSeq" id="WP_060534881.1">
    <property type="nucleotide sequence ID" value="NZ_CP013023.1"/>
</dbReference>
<dbReference type="KEGG" id="pbv:AR543_12670"/>
<feature type="transmembrane region" description="Helical" evidence="1">
    <location>
        <begin position="17"/>
        <end position="39"/>
    </location>
</feature>
<reference evidence="2 3" key="2">
    <citation type="journal article" date="2016" name="Int. J. Syst. Evol. Microbiol.">
        <title>Paenibacillus bovis sp. nov., isolated from raw yak (Bos grunniens) milk.</title>
        <authorList>
            <person name="Gao C."/>
            <person name="Han J."/>
            <person name="Liu Z."/>
            <person name="Xu X."/>
            <person name="Hang F."/>
            <person name="Wu Z."/>
        </authorList>
    </citation>
    <scope>NUCLEOTIDE SEQUENCE [LARGE SCALE GENOMIC DNA]</scope>
    <source>
        <strain evidence="2 3">BD3526</strain>
    </source>
</reference>
<keyword evidence="1" id="KW-0812">Transmembrane</keyword>
<evidence type="ECO:0000313" key="2">
    <source>
        <dbReference type="EMBL" id="ANF96776.1"/>
    </source>
</evidence>
<dbReference type="AlphaFoldDB" id="A0A172ZGL4"/>
<evidence type="ECO:0000256" key="1">
    <source>
        <dbReference type="SAM" id="Phobius"/>
    </source>
</evidence>
<reference evidence="3" key="1">
    <citation type="submission" date="2015-10" db="EMBL/GenBank/DDBJ databases">
        <title>Genome of Paenibacillus bovis sp. nov.</title>
        <authorList>
            <person name="Wu Z."/>
            <person name="Gao C."/>
            <person name="Liu Z."/>
            <person name="Zheng H."/>
        </authorList>
    </citation>
    <scope>NUCLEOTIDE SEQUENCE [LARGE SCALE GENOMIC DNA]</scope>
    <source>
        <strain evidence="3">BD3526</strain>
    </source>
</reference>
<accession>A0A172ZGL4</accession>
<protein>
    <submittedName>
        <fullName evidence="2">Uncharacterized protein</fullName>
    </submittedName>
</protein>
<dbReference type="EMBL" id="CP013023">
    <property type="protein sequence ID" value="ANF96776.1"/>
    <property type="molecule type" value="Genomic_DNA"/>
</dbReference>
<keyword evidence="1" id="KW-1133">Transmembrane helix</keyword>
<dbReference type="OrthoDB" id="2624725at2"/>
<keyword evidence="1" id="KW-0472">Membrane</keyword>
<name>A0A172ZGL4_9BACL</name>
<proteinExistence type="predicted"/>
<gene>
    <name evidence="2" type="ORF">AR543_12670</name>
</gene>
<organism evidence="2 3">
    <name type="scientific">Paenibacillus bovis</name>
    <dbReference type="NCBI Taxonomy" id="1616788"/>
    <lineage>
        <taxon>Bacteria</taxon>
        <taxon>Bacillati</taxon>
        <taxon>Bacillota</taxon>
        <taxon>Bacilli</taxon>
        <taxon>Bacillales</taxon>
        <taxon>Paenibacillaceae</taxon>
        <taxon>Paenibacillus</taxon>
    </lineage>
</organism>
<sequence length="210" mass="22798">MEKTRPHHQSPKKNKKAVIYTGVTLAVVMVLLLSLAVYFKVESHSVPPAPSVAAMVPEQQVQEKPRILASSVGRSEGVNDMTFRHEMSVPLLKKDKPNAPPQSTKTIFAESLSGTQMSQPFHMPEGYGFVKIWVKNAGKQRMTISLSKDSPTGELIPDSIVSIGGGSSWSIYKTTPWASGNYYVNFTSGGSPLRGITVARVGARLAELNS</sequence>
<evidence type="ECO:0000313" key="3">
    <source>
        <dbReference type="Proteomes" id="UP000078148"/>
    </source>
</evidence>